<organism evidence="2 3">
    <name type="scientific">Colletotrichum tofieldiae</name>
    <dbReference type="NCBI Taxonomy" id="708197"/>
    <lineage>
        <taxon>Eukaryota</taxon>
        <taxon>Fungi</taxon>
        <taxon>Dikarya</taxon>
        <taxon>Ascomycota</taxon>
        <taxon>Pezizomycotina</taxon>
        <taxon>Sordariomycetes</taxon>
        <taxon>Hypocreomycetidae</taxon>
        <taxon>Glomerellales</taxon>
        <taxon>Glomerellaceae</taxon>
        <taxon>Colletotrichum</taxon>
        <taxon>Colletotrichum spaethianum species complex</taxon>
    </lineage>
</organism>
<proteinExistence type="predicted"/>
<evidence type="ECO:0000256" key="1">
    <source>
        <dbReference type="SAM" id="MobiDB-lite"/>
    </source>
</evidence>
<feature type="compositionally biased region" description="Basic and acidic residues" evidence="1">
    <location>
        <begin position="286"/>
        <end position="296"/>
    </location>
</feature>
<protein>
    <submittedName>
        <fullName evidence="2">Uncharacterized protein</fullName>
    </submittedName>
</protein>
<reference evidence="2 3" key="1">
    <citation type="submission" date="2015-06" db="EMBL/GenBank/DDBJ databases">
        <title>Survival trade-offs in plant roots during colonization by closely related pathogenic and mutualistic fungi.</title>
        <authorList>
            <person name="Hacquard S."/>
            <person name="Kracher B."/>
            <person name="Hiruma K."/>
            <person name="Weinman A."/>
            <person name="Muench P."/>
            <person name="Garrido Oter R."/>
            <person name="Ver Loren van Themaat E."/>
            <person name="Dallerey J.-F."/>
            <person name="Damm U."/>
            <person name="Henrissat B."/>
            <person name="Lespinet O."/>
            <person name="Thon M."/>
            <person name="Kemen E."/>
            <person name="McHardy A.C."/>
            <person name="Schulze-Lefert P."/>
            <person name="O'Connell R.J."/>
        </authorList>
    </citation>
    <scope>NUCLEOTIDE SEQUENCE [LARGE SCALE GENOMIC DNA]</scope>
    <source>
        <strain evidence="2 3">0861</strain>
    </source>
</reference>
<dbReference type="AlphaFoldDB" id="A0A166MBT1"/>
<feature type="region of interest" description="Disordered" evidence="1">
    <location>
        <begin position="94"/>
        <end position="114"/>
    </location>
</feature>
<accession>A0A166MBT1</accession>
<feature type="region of interest" description="Disordered" evidence="1">
    <location>
        <begin position="1"/>
        <end position="29"/>
    </location>
</feature>
<feature type="compositionally biased region" description="Polar residues" evidence="1">
    <location>
        <begin position="1"/>
        <end position="14"/>
    </location>
</feature>
<comment type="caution">
    <text evidence="2">The sequence shown here is derived from an EMBL/GenBank/DDBJ whole genome shotgun (WGS) entry which is preliminary data.</text>
</comment>
<sequence>MAQQDDNSKQSISGSCPGPAVSFRGQHVVQGGETSVNELAAKHRSKTGGGTVDRAIRARQILRFLEDDDANFVTHRKEARKELESIDPGLLWVKNKADGSEPAPDEPPWMPKWTSGPGVLRGYIKQNLSRWISADEPEDDTEGGGNEAQEDNGAAVAGTRPAVVASALPGDLERGSGDNDTPSAADETQLRKSQPPAHSGSGKGASDMPGTWPSTGRPARPANQPISRAEGEPLGTCHSEAEHAEPGLSSSKGKDVAGSSGAATGVGAARWRLSTLSLSEQPGLLSRRESEAEGRNVAEPSPAAFSDYVSYANAMASSQGVPSPELPLQPAQGFIDPG</sequence>
<dbReference type="EMBL" id="LFIV01000278">
    <property type="protein sequence ID" value="KZL64504.1"/>
    <property type="molecule type" value="Genomic_DNA"/>
</dbReference>
<feature type="region of interest" description="Disordered" evidence="1">
    <location>
        <begin position="130"/>
        <end position="264"/>
    </location>
</feature>
<name>A0A166MBT1_9PEZI</name>
<feature type="region of interest" description="Disordered" evidence="1">
    <location>
        <begin position="316"/>
        <end position="338"/>
    </location>
</feature>
<dbReference type="Proteomes" id="UP000076552">
    <property type="component" value="Unassembled WGS sequence"/>
</dbReference>
<evidence type="ECO:0000313" key="2">
    <source>
        <dbReference type="EMBL" id="KZL64504.1"/>
    </source>
</evidence>
<feature type="region of interest" description="Disordered" evidence="1">
    <location>
        <begin position="277"/>
        <end position="302"/>
    </location>
</feature>
<gene>
    <name evidence="2" type="ORF">CT0861_02331</name>
</gene>
<evidence type="ECO:0000313" key="3">
    <source>
        <dbReference type="Proteomes" id="UP000076552"/>
    </source>
</evidence>
<keyword evidence="3" id="KW-1185">Reference proteome</keyword>